<keyword evidence="4 5" id="KW-0274">FAD</keyword>
<comment type="caution">
    <text evidence="9">The sequence shown here is derived from an EMBL/GenBank/DDBJ whole genome shotgun (WGS) entry which is preliminary data.</text>
</comment>
<dbReference type="PROSITE" id="PS00073">
    <property type="entry name" value="ACYL_COA_DH_2"/>
    <property type="match status" value="1"/>
</dbReference>
<comment type="cofactor">
    <cofactor evidence="1 5">
        <name>FAD</name>
        <dbReference type="ChEBI" id="CHEBI:57692"/>
    </cofactor>
</comment>
<evidence type="ECO:0000313" key="10">
    <source>
        <dbReference type="Proteomes" id="UP001595536"/>
    </source>
</evidence>
<sequence>MPAFAPRNVLATHEVTNQPGEFVDVNLYAIDTPLREAVAREAGDWLHEPLMRLGADAGSERVLELGAQANRYPPELVQFDRFGRRIDEARFHPAYHELMALAMDHGVHDLAWRADGRGRHVAHAAMLALFTQAEAGVMCPMNMTYAVVPALRRDEALTRPWLERIIGGTYDPKLRPVRDKRGVTMGMAMTEKQGGSDVRANATGAFPLDGGRRSFRLVGHKWFCSAPMCDGFLTLAYTDRGLSCFLVPRITENGERNAIHVMRLKDKLGNRSNASSEIEYHDAFAWLLGEEGRGVNVIIDMVHHTRLGTIAGTTGMMHMALAHALHHTRNRRAFQKNLADQPVMATVLADLALEYEAAVALTMRVARAFDATEGEERAFARLAVAVAKYWLTKRNSNFVYECMECHGGAGYVEESIMPRLFREAPLNAIWEGSGNVIALDIMRTLAREPLALDAFASELARARGADGAFDAAADALLADLRAGYPERDARIMAERMALLLQAALLMTGAPNAVADAFVVTRVRDQAGRTFGTLPKGVDEKAILARHPTA</sequence>
<keyword evidence="5" id="KW-0560">Oxidoreductase</keyword>
<dbReference type="Gene3D" id="2.40.110.20">
    <property type="match status" value="1"/>
</dbReference>
<evidence type="ECO:0000256" key="2">
    <source>
        <dbReference type="ARBA" id="ARBA00009347"/>
    </source>
</evidence>
<dbReference type="SUPFAM" id="SSF47203">
    <property type="entry name" value="Acyl-CoA dehydrogenase C-terminal domain-like"/>
    <property type="match status" value="1"/>
</dbReference>
<dbReference type="SUPFAM" id="SSF56645">
    <property type="entry name" value="Acyl-CoA dehydrogenase NM domain-like"/>
    <property type="match status" value="1"/>
</dbReference>
<dbReference type="PANTHER" id="PTHR42707:SF3">
    <property type="entry name" value="ACYL-COA DEHYDROGENASE AIDB-RELATED"/>
    <property type="match status" value="1"/>
</dbReference>
<dbReference type="Pfam" id="PF18158">
    <property type="entry name" value="AidB_N"/>
    <property type="match status" value="1"/>
</dbReference>
<dbReference type="PANTHER" id="PTHR42707">
    <property type="entry name" value="ACYL-COA DEHYDROGENASE"/>
    <property type="match status" value="1"/>
</dbReference>
<dbReference type="Proteomes" id="UP001595536">
    <property type="component" value="Unassembled WGS sequence"/>
</dbReference>
<dbReference type="EMBL" id="JBHRUV010000002">
    <property type="protein sequence ID" value="MFC3264823.1"/>
    <property type="molecule type" value="Genomic_DNA"/>
</dbReference>
<dbReference type="Pfam" id="PF02770">
    <property type="entry name" value="Acyl-CoA_dh_M"/>
    <property type="match status" value="1"/>
</dbReference>
<dbReference type="RefSeq" id="WP_376868607.1">
    <property type="nucleotide sequence ID" value="NZ_JBHRUV010000002.1"/>
</dbReference>
<dbReference type="InterPro" id="IPR009075">
    <property type="entry name" value="AcylCo_DH/oxidase_C"/>
</dbReference>
<protein>
    <submittedName>
        <fullName evidence="9">Acyl-CoA dehydrogenase family protein</fullName>
    </submittedName>
</protein>
<evidence type="ECO:0000256" key="3">
    <source>
        <dbReference type="ARBA" id="ARBA00022630"/>
    </source>
</evidence>
<feature type="domain" description="Acyl-CoA dehydrogenase/oxidase C-terminal" evidence="6">
    <location>
        <begin position="292"/>
        <end position="445"/>
    </location>
</feature>
<dbReference type="Pfam" id="PF00441">
    <property type="entry name" value="Acyl-CoA_dh_1"/>
    <property type="match status" value="1"/>
</dbReference>
<dbReference type="InterPro" id="IPR009100">
    <property type="entry name" value="AcylCoA_DH/oxidase_NM_dom_sf"/>
</dbReference>
<dbReference type="Gene3D" id="6.10.250.600">
    <property type="match status" value="1"/>
</dbReference>
<organism evidence="9 10">
    <name type="scientific">Camelimonas abortus</name>
    <dbReference type="NCBI Taxonomy" id="1017184"/>
    <lineage>
        <taxon>Bacteria</taxon>
        <taxon>Pseudomonadati</taxon>
        <taxon>Pseudomonadota</taxon>
        <taxon>Alphaproteobacteria</taxon>
        <taxon>Hyphomicrobiales</taxon>
        <taxon>Chelatococcaceae</taxon>
        <taxon>Camelimonas</taxon>
    </lineage>
</organism>
<evidence type="ECO:0000256" key="4">
    <source>
        <dbReference type="ARBA" id="ARBA00022827"/>
    </source>
</evidence>
<evidence type="ECO:0000313" key="9">
    <source>
        <dbReference type="EMBL" id="MFC3264823.1"/>
    </source>
</evidence>
<comment type="similarity">
    <text evidence="2 5">Belongs to the acyl-CoA dehydrogenase family.</text>
</comment>
<proteinExistence type="inferred from homology"/>
<dbReference type="InterPro" id="IPR006091">
    <property type="entry name" value="Acyl-CoA_Oxase/DH_mid-dom"/>
</dbReference>
<dbReference type="InterPro" id="IPR036250">
    <property type="entry name" value="AcylCo_DH-like_C"/>
</dbReference>
<evidence type="ECO:0000256" key="1">
    <source>
        <dbReference type="ARBA" id="ARBA00001974"/>
    </source>
</evidence>
<evidence type="ECO:0000259" key="7">
    <source>
        <dbReference type="Pfam" id="PF02770"/>
    </source>
</evidence>
<dbReference type="InterPro" id="IPR052904">
    <property type="entry name" value="Acyl-CoA_dehydrogenase-like"/>
</dbReference>
<reference evidence="10" key="1">
    <citation type="journal article" date="2019" name="Int. J. Syst. Evol. Microbiol.">
        <title>The Global Catalogue of Microorganisms (GCM) 10K type strain sequencing project: providing services to taxonomists for standard genome sequencing and annotation.</title>
        <authorList>
            <consortium name="The Broad Institute Genomics Platform"/>
            <consortium name="The Broad Institute Genome Sequencing Center for Infectious Disease"/>
            <person name="Wu L."/>
            <person name="Ma J."/>
        </authorList>
    </citation>
    <scope>NUCLEOTIDE SEQUENCE [LARGE SCALE GENOMIC DNA]</scope>
    <source>
        <strain evidence="10">CCM 7941</strain>
    </source>
</reference>
<dbReference type="InterPro" id="IPR006089">
    <property type="entry name" value="Acyl-CoA_DH_CS"/>
</dbReference>
<feature type="domain" description="Adaptive response protein AidB N-terminal" evidence="8">
    <location>
        <begin position="17"/>
        <end position="172"/>
    </location>
</feature>
<evidence type="ECO:0000256" key="5">
    <source>
        <dbReference type="RuleBase" id="RU362125"/>
    </source>
</evidence>
<feature type="domain" description="Acyl-CoA oxidase/dehydrogenase middle" evidence="7">
    <location>
        <begin position="186"/>
        <end position="282"/>
    </location>
</feature>
<accession>A0ABV7LAI7</accession>
<name>A0ABV7LAI7_9HYPH</name>
<dbReference type="Gene3D" id="1.20.140.10">
    <property type="entry name" value="Butyryl-CoA Dehydrogenase, subunit A, domain 3"/>
    <property type="match status" value="1"/>
</dbReference>
<evidence type="ECO:0000259" key="6">
    <source>
        <dbReference type="Pfam" id="PF00441"/>
    </source>
</evidence>
<keyword evidence="3 5" id="KW-0285">Flavoprotein</keyword>
<gene>
    <name evidence="9" type="ORF">ACFOEX_00420</name>
</gene>
<dbReference type="InterPro" id="IPR041504">
    <property type="entry name" value="AidB_N"/>
</dbReference>
<evidence type="ECO:0000259" key="8">
    <source>
        <dbReference type="Pfam" id="PF18158"/>
    </source>
</evidence>
<keyword evidence="10" id="KW-1185">Reference proteome</keyword>